<accession>A0A166PVH4</accession>
<proteinExistence type="predicted"/>
<feature type="compositionally biased region" description="Gly residues" evidence="1">
    <location>
        <begin position="72"/>
        <end position="82"/>
    </location>
</feature>
<reference evidence="3 4" key="1">
    <citation type="journal article" date="2016" name="Mol. Biol. Evol.">
        <title>Comparative Genomics of Early-Diverging Mushroom-Forming Fungi Provides Insights into the Origins of Lignocellulose Decay Capabilities.</title>
        <authorList>
            <person name="Nagy L.G."/>
            <person name="Riley R."/>
            <person name="Tritt A."/>
            <person name="Adam C."/>
            <person name="Daum C."/>
            <person name="Floudas D."/>
            <person name="Sun H."/>
            <person name="Yadav J.S."/>
            <person name="Pangilinan J."/>
            <person name="Larsson K.H."/>
            <person name="Matsuura K."/>
            <person name="Barry K."/>
            <person name="Labutti K."/>
            <person name="Kuo R."/>
            <person name="Ohm R.A."/>
            <person name="Bhattacharya S.S."/>
            <person name="Shirouzu T."/>
            <person name="Yoshinaga Y."/>
            <person name="Martin F.M."/>
            <person name="Grigoriev I.V."/>
            <person name="Hibbett D.S."/>
        </authorList>
    </citation>
    <scope>NUCLEOTIDE SEQUENCE [LARGE SCALE GENOMIC DNA]</scope>
    <source>
        <strain evidence="3 4">CBS 109695</strain>
    </source>
</reference>
<feature type="compositionally biased region" description="Low complexity" evidence="1">
    <location>
        <begin position="62"/>
        <end position="71"/>
    </location>
</feature>
<keyword evidence="4" id="KW-1185">Reference proteome</keyword>
<feature type="signal peptide" evidence="2">
    <location>
        <begin position="1"/>
        <end position="18"/>
    </location>
</feature>
<evidence type="ECO:0000256" key="1">
    <source>
        <dbReference type="SAM" id="MobiDB-lite"/>
    </source>
</evidence>
<dbReference type="AlphaFoldDB" id="A0A166PVH4"/>
<dbReference type="Proteomes" id="UP000076532">
    <property type="component" value="Unassembled WGS sequence"/>
</dbReference>
<evidence type="ECO:0000313" key="4">
    <source>
        <dbReference type="Proteomes" id="UP000076532"/>
    </source>
</evidence>
<name>A0A166PVH4_9AGAM</name>
<gene>
    <name evidence="3" type="ORF">FIBSPDRAFT_928647</name>
</gene>
<dbReference type="EMBL" id="KV417514">
    <property type="protein sequence ID" value="KZP26492.1"/>
    <property type="molecule type" value="Genomic_DNA"/>
</dbReference>
<feature type="region of interest" description="Disordered" evidence="1">
    <location>
        <begin position="54"/>
        <end position="95"/>
    </location>
</feature>
<keyword evidence="2" id="KW-0732">Signal</keyword>
<feature type="chain" id="PRO_5007878439" evidence="2">
    <location>
        <begin position="19"/>
        <end position="228"/>
    </location>
</feature>
<organism evidence="3 4">
    <name type="scientific">Athelia psychrophila</name>
    <dbReference type="NCBI Taxonomy" id="1759441"/>
    <lineage>
        <taxon>Eukaryota</taxon>
        <taxon>Fungi</taxon>
        <taxon>Dikarya</taxon>
        <taxon>Basidiomycota</taxon>
        <taxon>Agaricomycotina</taxon>
        <taxon>Agaricomycetes</taxon>
        <taxon>Agaricomycetidae</taxon>
        <taxon>Atheliales</taxon>
        <taxon>Atheliaceae</taxon>
        <taxon>Athelia</taxon>
    </lineage>
</organism>
<evidence type="ECO:0000313" key="3">
    <source>
        <dbReference type="EMBL" id="KZP26492.1"/>
    </source>
</evidence>
<evidence type="ECO:0000256" key="2">
    <source>
        <dbReference type="SAM" id="SignalP"/>
    </source>
</evidence>
<sequence length="228" mass="23946">MTISISKIIATLSRVAAAWQLPISIGCGMCGAPAATLSEAFDCEHSRWKASLSEDVQKDAEPSSLASFSGGPSAGGNGGSACPGGREVLGRPRTEVAPDRVVNRLGAMLQSLAKQLRRMDREGASEGGTVSQHRRSGSGVMAGSYYIADTAPSPAANDRNYSSLVALRVARRHPPSRRPTLLGSSIGKVYLAAATRAEEKNCRAVAVAPGPELMRTWSDDINPISARR</sequence>
<dbReference type="PROSITE" id="PS51257">
    <property type="entry name" value="PROKAR_LIPOPROTEIN"/>
    <property type="match status" value="1"/>
</dbReference>
<protein>
    <submittedName>
        <fullName evidence="3">Uncharacterized protein</fullName>
    </submittedName>
</protein>